<keyword evidence="1" id="KW-0472">Membrane</keyword>
<protein>
    <submittedName>
        <fullName evidence="2">Uncharacterized protein</fullName>
    </submittedName>
</protein>
<proteinExistence type="predicted"/>
<sequence>MNRDRGNREWLNDYMSLKQVNPENPFTVPEGYFDSLDEQILSKIKVEELRKSIPETGFTVPTNYFAELTGNIQARISVEKALEKEASAFTVPEGYFDELSANIQARINIEEASGKETAGFAVPDGYFDNLAGQIQSRIFVEDALSETGSFAVPIGYFNDLTENILNKTTREKKERKGVVIRMFSSVAVKYATAACLVLAIGGTLLLNRGTNAVEEHNNSFLHKSLSAISVDDIQNYLQTHLDGTDNDNRTLLDESKQIDANNLSRDLQEALDSTSQ</sequence>
<evidence type="ECO:0000313" key="3">
    <source>
        <dbReference type="Proteomes" id="UP000321479"/>
    </source>
</evidence>
<accession>A0A5B8V1X6</accession>
<dbReference type="AlphaFoldDB" id="A0A5B8V1X6"/>
<evidence type="ECO:0000313" key="2">
    <source>
        <dbReference type="EMBL" id="QEC65055.1"/>
    </source>
</evidence>
<dbReference type="KEGG" id="mgin:FRZ54_21600"/>
<feature type="transmembrane region" description="Helical" evidence="1">
    <location>
        <begin position="178"/>
        <end position="206"/>
    </location>
</feature>
<dbReference type="Proteomes" id="UP000321479">
    <property type="component" value="Chromosome"/>
</dbReference>
<evidence type="ECO:0000256" key="1">
    <source>
        <dbReference type="SAM" id="Phobius"/>
    </source>
</evidence>
<reference evidence="2 3" key="1">
    <citation type="journal article" date="2017" name="Curr. Microbiol.">
        <title>Mucilaginibacter ginsenosidivorans sp. nov., Isolated from Soil of Ginseng Field.</title>
        <authorList>
            <person name="Kim M.M."/>
            <person name="Siddiqi M.Z."/>
            <person name="Im W.T."/>
        </authorList>
    </citation>
    <scope>NUCLEOTIDE SEQUENCE [LARGE SCALE GENOMIC DNA]</scope>
    <source>
        <strain evidence="2 3">Gsoil 3017</strain>
    </source>
</reference>
<dbReference type="RefSeq" id="WP_147033888.1">
    <property type="nucleotide sequence ID" value="NZ_CP042436.1"/>
</dbReference>
<keyword evidence="1" id="KW-1133">Transmembrane helix</keyword>
<dbReference type="EMBL" id="CP042436">
    <property type="protein sequence ID" value="QEC65055.1"/>
    <property type="molecule type" value="Genomic_DNA"/>
</dbReference>
<keyword evidence="1" id="KW-0812">Transmembrane</keyword>
<gene>
    <name evidence="2" type="ORF">FRZ54_21600</name>
</gene>
<keyword evidence="3" id="KW-1185">Reference proteome</keyword>
<name>A0A5B8V1X6_9SPHI</name>
<dbReference type="OrthoDB" id="677448at2"/>
<organism evidence="2 3">
    <name type="scientific">Mucilaginibacter ginsenosidivorans</name>
    <dbReference type="NCBI Taxonomy" id="398053"/>
    <lineage>
        <taxon>Bacteria</taxon>
        <taxon>Pseudomonadati</taxon>
        <taxon>Bacteroidota</taxon>
        <taxon>Sphingobacteriia</taxon>
        <taxon>Sphingobacteriales</taxon>
        <taxon>Sphingobacteriaceae</taxon>
        <taxon>Mucilaginibacter</taxon>
    </lineage>
</organism>